<evidence type="ECO:0000256" key="16">
    <source>
        <dbReference type="RuleBase" id="RU004196"/>
    </source>
</evidence>
<evidence type="ECO:0000256" key="7">
    <source>
        <dbReference type="ARBA" id="ARBA00022763"/>
    </source>
</evidence>
<dbReference type="PROSITE" id="PS00333">
    <property type="entry name" value="DNA_LIGASE_A2"/>
    <property type="match status" value="1"/>
</dbReference>
<dbReference type="FunFam" id="2.40.50.140:FF:000062">
    <property type="entry name" value="DNA ligase"/>
    <property type="match status" value="1"/>
</dbReference>
<feature type="compositionally biased region" description="Basic and acidic residues" evidence="17">
    <location>
        <begin position="159"/>
        <end position="171"/>
    </location>
</feature>
<feature type="compositionally biased region" description="Basic and acidic residues" evidence="17">
    <location>
        <begin position="16"/>
        <end position="30"/>
    </location>
</feature>
<dbReference type="GO" id="GO:0005524">
    <property type="term" value="F:ATP binding"/>
    <property type="evidence" value="ECO:0007669"/>
    <property type="project" value="UniProtKB-KW"/>
</dbReference>
<dbReference type="Gene3D" id="3.30.1490.70">
    <property type="match status" value="1"/>
</dbReference>
<evidence type="ECO:0000256" key="17">
    <source>
        <dbReference type="SAM" id="MobiDB-lite"/>
    </source>
</evidence>
<dbReference type="EC" id="6.5.1.1" evidence="15"/>
<evidence type="ECO:0000256" key="13">
    <source>
        <dbReference type="ARBA" id="ARBA00034003"/>
    </source>
</evidence>
<evidence type="ECO:0000256" key="4">
    <source>
        <dbReference type="ARBA" id="ARBA00022618"/>
    </source>
</evidence>
<evidence type="ECO:0000256" key="2">
    <source>
        <dbReference type="ARBA" id="ARBA00007572"/>
    </source>
</evidence>
<dbReference type="InterPro" id="IPR036599">
    <property type="entry name" value="DNA_ligase_N_sf"/>
</dbReference>
<feature type="compositionally biased region" description="Basic and acidic residues" evidence="17">
    <location>
        <begin position="252"/>
        <end position="279"/>
    </location>
</feature>
<evidence type="ECO:0000256" key="1">
    <source>
        <dbReference type="ARBA" id="ARBA00004123"/>
    </source>
</evidence>
<dbReference type="OrthoDB" id="206088at2759"/>
<evidence type="ECO:0000256" key="12">
    <source>
        <dbReference type="ARBA" id="ARBA00023306"/>
    </source>
</evidence>
<dbReference type="GO" id="GO:0006281">
    <property type="term" value="P:DNA repair"/>
    <property type="evidence" value="ECO:0007669"/>
    <property type="project" value="UniProtKB-KW"/>
</dbReference>
<feature type="domain" description="ATP-dependent DNA ligase family profile" evidence="18">
    <location>
        <begin position="685"/>
        <end position="821"/>
    </location>
</feature>
<dbReference type="InterPro" id="IPR012309">
    <property type="entry name" value="DNA_ligase_ATP-dep_C"/>
</dbReference>
<evidence type="ECO:0000256" key="6">
    <source>
        <dbReference type="ARBA" id="ARBA00022741"/>
    </source>
</evidence>
<dbReference type="Pfam" id="PF01068">
    <property type="entry name" value="DNA_ligase_A_M"/>
    <property type="match status" value="1"/>
</dbReference>
<dbReference type="AlphaFoldDB" id="A0A6J1TL93"/>
<dbReference type="Pfam" id="PF04679">
    <property type="entry name" value="DNA_ligase_A_C"/>
    <property type="match status" value="1"/>
</dbReference>
<dbReference type="GO" id="GO:0005739">
    <property type="term" value="C:mitochondrion"/>
    <property type="evidence" value="ECO:0007669"/>
    <property type="project" value="TreeGrafter"/>
</dbReference>
<dbReference type="SUPFAM" id="SSF56091">
    <property type="entry name" value="DNA ligase/mRNA capping enzyme, catalytic domain"/>
    <property type="match status" value="1"/>
</dbReference>
<dbReference type="InterPro" id="IPR012308">
    <property type="entry name" value="DNA_ligase_ATP-dep_N"/>
</dbReference>
<keyword evidence="10 15" id="KW-0234">DNA repair</keyword>
<dbReference type="GO" id="GO:0006310">
    <property type="term" value="P:DNA recombination"/>
    <property type="evidence" value="ECO:0007669"/>
    <property type="project" value="UniProtKB-KW"/>
</dbReference>
<dbReference type="Proteomes" id="UP000504606">
    <property type="component" value="Unplaced"/>
</dbReference>
<reference evidence="20" key="1">
    <citation type="submission" date="2025-08" db="UniProtKB">
        <authorList>
            <consortium name="RefSeq"/>
        </authorList>
    </citation>
    <scope>IDENTIFICATION</scope>
    <source>
        <tissue evidence="20">Whole organism</tissue>
    </source>
</reference>
<keyword evidence="9 15" id="KW-0233">DNA recombination</keyword>
<evidence type="ECO:0000256" key="10">
    <source>
        <dbReference type="ARBA" id="ARBA00023204"/>
    </source>
</evidence>
<dbReference type="GO" id="GO:0051301">
    <property type="term" value="P:cell division"/>
    <property type="evidence" value="ECO:0007669"/>
    <property type="project" value="UniProtKB-KW"/>
</dbReference>
<evidence type="ECO:0000313" key="20">
    <source>
        <dbReference type="RefSeq" id="XP_026291591.1"/>
    </source>
</evidence>
<dbReference type="Gene3D" id="1.10.3260.10">
    <property type="entry name" value="DNA ligase, ATP-dependent, N-terminal domain"/>
    <property type="match status" value="1"/>
</dbReference>
<dbReference type="FunFam" id="1.10.3260.10:FF:000001">
    <property type="entry name" value="DNA ligase"/>
    <property type="match status" value="1"/>
</dbReference>
<evidence type="ECO:0000259" key="18">
    <source>
        <dbReference type="PROSITE" id="PS50160"/>
    </source>
</evidence>
<evidence type="ECO:0000256" key="3">
    <source>
        <dbReference type="ARBA" id="ARBA00022598"/>
    </source>
</evidence>
<feature type="compositionally biased region" description="Low complexity" evidence="17">
    <location>
        <begin position="232"/>
        <end position="251"/>
    </location>
</feature>
<dbReference type="GO" id="GO:0003910">
    <property type="term" value="F:DNA ligase (ATP) activity"/>
    <property type="evidence" value="ECO:0007669"/>
    <property type="project" value="UniProtKB-EC"/>
</dbReference>
<evidence type="ECO:0000256" key="11">
    <source>
        <dbReference type="ARBA" id="ARBA00023242"/>
    </source>
</evidence>
<dbReference type="Gene3D" id="3.30.470.30">
    <property type="entry name" value="DNA ligase/mRNA capping enzyme"/>
    <property type="match status" value="1"/>
</dbReference>
<feature type="compositionally biased region" description="Basic and acidic residues" evidence="17">
    <location>
        <begin position="189"/>
        <end position="223"/>
    </location>
</feature>
<dbReference type="InterPro" id="IPR012340">
    <property type="entry name" value="NA-bd_OB-fold"/>
</dbReference>
<comment type="catalytic activity">
    <reaction evidence="13 15">
        <text>ATP + (deoxyribonucleotide)n-3'-hydroxyl + 5'-phospho-(deoxyribonucleotide)m = (deoxyribonucleotide)n+m + AMP + diphosphate.</text>
        <dbReference type="EC" id="6.5.1.1"/>
    </reaction>
</comment>
<feature type="compositionally biased region" description="Basic and acidic residues" evidence="17">
    <location>
        <begin position="72"/>
        <end position="85"/>
    </location>
</feature>
<name>A0A6J1TL93_FRAOC</name>
<feature type="region of interest" description="Disordered" evidence="17">
    <location>
        <begin position="1"/>
        <end position="305"/>
    </location>
</feature>
<dbReference type="SUPFAM" id="SSF117018">
    <property type="entry name" value="ATP-dependent DNA ligase DNA-binding domain"/>
    <property type="match status" value="1"/>
</dbReference>
<gene>
    <name evidence="20" type="primary">LOC113216090</name>
</gene>
<dbReference type="FunFam" id="3.30.470.30:FF:000016">
    <property type="entry name" value="DNA ligase"/>
    <property type="match status" value="1"/>
</dbReference>
<dbReference type="InterPro" id="IPR000977">
    <property type="entry name" value="DNA_ligase_ATP-dep"/>
</dbReference>
<dbReference type="CDD" id="cd07900">
    <property type="entry name" value="Adenylation_DNA_ligase_I_Euk"/>
    <property type="match status" value="1"/>
</dbReference>
<dbReference type="GO" id="GO:1903461">
    <property type="term" value="P:Okazaki fragment processing involved in mitotic DNA replication"/>
    <property type="evidence" value="ECO:0007669"/>
    <property type="project" value="TreeGrafter"/>
</dbReference>
<dbReference type="KEGG" id="foc:113216090"/>
<dbReference type="SUPFAM" id="SSF50249">
    <property type="entry name" value="Nucleic acid-binding proteins"/>
    <property type="match status" value="1"/>
</dbReference>
<feature type="compositionally biased region" description="Polar residues" evidence="17">
    <location>
        <begin position="138"/>
        <end position="152"/>
    </location>
</feature>
<dbReference type="RefSeq" id="XP_026291591.1">
    <property type="nucleotide sequence ID" value="XM_026435806.2"/>
</dbReference>
<organism evidence="19 20">
    <name type="scientific">Frankliniella occidentalis</name>
    <name type="common">Western flower thrips</name>
    <name type="synonym">Euthrips occidentalis</name>
    <dbReference type="NCBI Taxonomy" id="133901"/>
    <lineage>
        <taxon>Eukaryota</taxon>
        <taxon>Metazoa</taxon>
        <taxon>Ecdysozoa</taxon>
        <taxon>Arthropoda</taxon>
        <taxon>Hexapoda</taxon>
        <taxon>Insecta</taxon>
        <taxon>Pterygota</taxon>
        <taxon>Neoptera</taxon>
        <taxon>Paraneoptera</taxon>
        <taxon>Thysanoptera</taxon>
        <taxon>Terebrantia</taxon>
        <taxon>Thripoidea</taxon>
        <taxon>Thripidae</taxon>
        <taxon>Frankliniella</taxon>
    </lineage>
</organism>
<dbReference type="GO" id="GO:0005634">
    <property type="term" value="C:nucleus"/>
    <property type="evidence" value="ECO:0007669"/>
    <property type="project" value="UniProtKB-SubCell"/>
</dbReference>
<keyword evidence="8 15" id="KW-0067">ATP-binding</keyword>
<proteinExistence type="inferred from homology"/>
<dbReference type="GeneID" id="113216090"/>
<dbReference type="InterPro" id="IPR016059">
    <property type="entry name" value="DNA_ligase_ATP-dep_CS"/>
</dbReference>
<dbReference type="PANTHER" id="PTHR45674">
    <property type="entry name" value="DNA LIGASE 1/3 FAMILY MEMBER"/>
    <property type="match status" value="1"/>
</dbReference>
<comment type="function">
    <text evidence="14">DNA ligase that seals nicks in double-stranded DNA during DNA replication, DNA recombination and DNA repair.</text>
</comment>
<evidence type="ECO:0000256" key="5">
    <source>
        <dbReference type="ARBA" id="ARBA00022705"/>
    </source>
</evidence>
<sequence length="955" mass="106519">MSQKSITSFFSRQPLQKKENIIQPEDEKCSKGGSSAPVKSISDSEDSPIKGKKRSRKRAISDSDEDTSNESQKPEISVKEEDKSSETNITLPSTSDRKSGSPSRKVMKKMTAPVTKDPNIDRTKLHPAIAKILKGGNDSDTTTDGKTSQPVVSTECEDSNSKDDFTLKMEVSDSEDGDSSGKSNLTKQTTEEIDPKSKEKSHSPKTPKTADKKKSPKGSKETGSKTPKRVSKSSPKTPKPSVHSFFTTVTTSDKKEVGSNDEDKPTDSSKDTTPSEKKVGTNQSTKTLLSCKSSGPESDFNPASGPSYHPIDDACWKKGEKVPYMALAKTMEAIESITARLKIVEILANYFRSVIVLSPEDLLPSVYLCLNKLAPAYEGLELGIADQFLMKAIAQTTGRTLAQIKTDAKDTGDLGIVAERSKSNQRMMFQPTKLTVRAVYDKLKDIALMSGKESQSKKVDKVQAMFVACRQVEARFLIRSLAGKLRIGLAEQSVLQALGQACTMTPPAQSYPPEIINACKGMSTESFKSAVNDQALILKTTYCECPNYDKIIPVLLEGGIKSLPEHCHLTPGIPLQPMLAHPTKGVQEVLTRFDGLKFTCEWKYDGERAQIHMDENGKVSIYSRNQENNTSKYPDIISRLATRKCLGDNVKSFVLDSEAVAFDKEKQQILPFQILSTRKRKDANEDDIKVHVCVFMFDLLYFNGEPLVRKTLQERRKLLRENFKEVDEQFKFASSVDVTTMEEVQEYLEESVKGNCEGLMVKTLEEEATYEIAKRSRNWLKLKKDYLEGCGDTLDVVVIGGYLGRGKRTGTYGGFLLACYDSENEEYQSICKIGTGFSDESLTEHTEFLKKHVIPKSRPYYRYDTSHEPDHWFDAVQVWEIKCADLSLSPAHRAAIGIVDPEKGISLRFPRFLRIREDKSVENATSARQVADLYLNQDQIKNQASAKEVDEEDFY</sequence>
<protein>
    <recommendedName>
        <fullName evidence="15">DNA ligase</fullName>
        <ecNumber evidence="15">6.5.1.1</ecNumber>
    </recommendedName>
</protein>
<dbReference type="CTD" id="37791"/>
<keyword evidence="6 15" id="KW-0547">Nucleotide-binding</keyword>
<dbReference type="PROSITE" id="PS50160">
    <property type="entry name" value="DNA_LIGASE_A3"/>
    <property type="match status" value="1"/>
</dbReference>
<keyword evidence="3 15" id="KW-0436">Ligase</keyword>
<keyword evidence="7 15" id="KW-0227">DNA damage</keyword>
<dbReference type="InterPro" id="IPR050191">
    <property type="entry name" value="ATP-dep_DNA_ligase"/>
</dbReference>
<evidence type="ECO:0000256" key="14">
    <source>
        <dbReference type="ARBA" id="ARBA00054532"/>
    </source>
</evidence>
<dbReference type="NCBIfam" id="TIGR00574">
    <property type="entry name" value="dnl1"/>
    <property type="match status" value="1"/>
</dbReference>
<evidence type="ECO:0000256" key="9">
    <source>
        <dbReference type="ARBA" id="ARBA00023172"/>
    </source>
</evidence>
<dbReference type="CDD" id="cd07969">
    <property type="entry name" value="OBF_DNA_ligase_I"/>
    <property type="match status" value="1"/>
</dbReference>
<keyword evidence="12" id="KW-0131">Cell cycle</keyword>
<keyword evidence="11" id="KW-0539">Nucleus</keyword>
<dbReference type="InterPro" id="IPR012310">
    <property type="entry name" value="DNA_ligase_ATP-dep_cent"/>
</dbReference>
<keyword evidence="4" id="KW-0132">Cell division</keyword>
<feature type="compositionally biased region" description="Polar residues" evidence="17">
    <location>
        <begin position="280"/>
        <end position="296"/>
    </location>
</feature>
<accession>A0A6J1TL93</accession>
<feature type="compositionally biased region" description="Polar residues" evidence="17">
    <location>
        <begin position="1"/>
        <end position="14"/>
    </location>
</feature>
<dbReference type="Gene3D" id="2.40.50.140">
    <property type="entry name" value="Nucleic acid-binding proteins"/>
    <property type="match status" value="1"/>
</dbReference>
<keyword evidence="19" id="KW-1185">Reference proteome</keyword>
<comment type="similarity">
    <text evidence="2 16">Belongs to the ATP-dependent DNA ligase family.</text>
</comment>
<dbReference type="GO" id="GO:0003677">
    <property type="term" value="F:DNA binding"/>
    <property type="evidence" value="ECO:0007669"/>
    <property type="project" value="InterPro"/>
</dbReference>
<evidence type="ECO:0000313" key="19">
    <source>
        <dbReference type="Proteomes" id="UP000504606"/>
    </source>
</evidence>
<dbReference type="Pfam" id="PF04675">
    <property type="entry name" value="DNA_ligase_A_N"/>
    <property type="match status" value="1"/>
</dbReference>
<keyword evidence="5" id="KW-0235">DNA replication</keyword>
<dbReference type="PANTHER" id="PTHR45674:SF4">
    <property type="entry name" value="DNA LIGASE 1"/>
    <property type="match status" value="1"/>
</dbReference>
<evidence type="ECO:0000256" key="8">
    <source>
        <dbReference type="ARBA" id="ARBA00022840"/>
    </source>
</evidence>
<comment type="subcellular location">
    <subcellularLocation>
        <location evidence="1">Nucleus</location>
    </subcellularLocation>
</comment>
<dbReference type="PROSITE" id="PS00697">
    <property type="entry name" value="DNA_LIGASE_A1"/>
    <property type="match status" value="1"/>
</dbReference>
<dbReference type="GO" id="GO:0071897">
    <property type="term" value="P:DNA biosynthetic process"/>
    <property type="evidence" value="ECO:0007669"/>
    <property type="project" value="InterPro"/>
</dbReference>
<evidence type="ECO:0000256" key="15">
    <source>
        <dbReference type="RuleBase" id="RU000617"/>
    </source>
</evidence>